<accession>A0A5C6LT07</accession>
<dbReference type="InterPro" id="IPR058647">
    <property type="entry name" value="BSH_CzcB-like"/>
</dbReference>
<dbReference type="PROSITE" id="PS51257">
    <property type="entry name" value="PROKAR_LIPOPROTEIN"/>
    <property type="match status" value="1"/>
</dbReference>
<reference evidence="5 6" key="1">
    <citation type="submission" date="2019-08" db="EMBL/GenBank/DDBJ databases">
        <title>Whole genome sequencing of chitin degrading bacteria Chitinophaga pinensis YS16.</title>
        <authorList>
            <person name="Singh R.P."/>
            <person name="Manchanda G."/>
            <person name="Maurya I.K."/>
            <person name="Joshi N.K."/>
            <person name="Srivastava A.K."/>
        </authorList>
    </citation>
    <scope>NUCLEOTIDE SEQUENCE [LARGE SCALE GENOMIC DNA]</scope>
    <source>
        <strain evidence="5 6">YS-16</strain>
    </source>
</reference>
<dbReference type="Gene3D" id="2.40.30.170">
    <property type="match status" value="1"/>
</dbReference>
<dbReference type="AlphaFoldDB" id="A0A5C6LT07"/>
<dbReference type="GO" id="GO:1990281">
    <property type="term" value="C:efflux pump complex"/>
    <property type="evidence" value="ECO:0007669"/>
    <property type="project" value="TreeGrafter"/>
</dbReference>
<evidence type="ECO:0000259" key="3">
    <source>
        <dbReference type="Pfam" id="PF25967"/>
    </source>
</evidence>
<name>A0A5C6LT07_9BACT</name>
<proteinExistence type="inferred from homology"/>
<sequence length="356" mass="37804">MKNIITFSLLASFSCLVISCGAPSAAENKNDRQSADIPVKLLPLNGQLNAHPAISVSGQFTTDDEVLLSFKTGGIIQRILVKEGDAVKQGQVLAVLNPVEINAQVQQAQLGFEKAQRDYKRVDNLYKDSVATLEQLQNAKTALDIANEQVKTAQFNRTHSQITATASGYVLRKLASEGQLVQPGTPVLETNGAQSGNWLLRVNVSNKEWAAISIQDKAEVEVEAVSGKTFQGSVSRKSEGVQPQSGSFTADIKLTGEKPSAIAFGMFGKAVITPVTVTATSATGPWAIPYDALLEGDGNKGFVFITNDNKTAHKVPVTISGMEADKVIISDGLQQAAALIISGSAYLTEGCTINVK</sequence>
<dbReference type="PANTHER" id="PTHR30469">
    <property type="entry name" value="MULTIDRUG RESISTANCE PROTEIN MDTA"/>
    <property type="match status" value="1"/>
</dbReference>
<dbReference type="EMBL" id="VOHS01000014">
    <property type="protein sequence ID" value="TWV99609.1"/>
    <property type="molecule type" value="Genomic_DNA"/>
</dbReference>
<comment type="similarity">
    <text evidence="1">Belongs to the membrane fusion protein (MFP) (TC 8.A.1) family.</text>
</comment>
<dbReference type="Gene3D" id="2.40.50.100">
    <property type="match status" value="1"/>
</dbReference>
<protein>
    <submittedName>
        <fullName evidence="5">Efflux RND transporter periplasmic adaptor subunit</fullName>
    </submittedName>
</protein>
<keyword evidence="6" id="KW-1185">Reference proteome</keyword>
<dbReference type="NCBIfam" id="TIGR01730">
    <property type="entry name" value="RND_mfp"/>
    <property type="match status" value="1"/>
</dbReference>
<feature type="chain" id="PRO_5023025206" evidence="2">
    <location>
        <begin position="26"/>
        <end position="356"/>
    </location>
</feature>
<organism evidence="5 6">
    <name type="scientific">Chitinophaga pinensis</name>
    <dbReference type="NCBI Taxonomy" id="79329"/>
    <lineage>
        <taxon>Bacteria</taxon>
        <taxon>Pseudomonadati</taxon>
        <taxon>Bacteroidota</taxon>
        <taxon>Chitinophagia</taxon>
        <taxon>Chitinophagales</taxon>
        <taxon>Chitinophagaceae</taxon>
        <taxon>Chitinophaga</taxon>
    </lineage>
</organism>
<feature type="domain" description="CzcB-like barrel-sandwich hybrid" evidence="4">
    <location>
        <begin position="71"/>
        <end position="187"/>
    </location>
</feature>
<dbReference type="InterPro" id="IPR006143">
    <property type="entry name" value="RND_pump_MFP"/>
</dbReference>
<evidence type="ECO:0000313" key="6">
    <source>
        <dbReference type="Proteomes" id="UP000318815"/>
    </source>
</evidence>
<keyword evidence="2" id="KW-0732">Signal</keyword>
<dbReference type="Proteomes" id="UP000318815">
    <property type="component" value="Unassembled WGS sequence"/>
</dbReference>
<dbReference type="Pfam" id="PF25967">
    <property type="entry name" value="RND-MFP_C"/>
    <property type="match status" value="1"/>
</dbReference>
<gene>
    <name evidence="5" type="ORF">FEF09_15450</name>
</gene>
<feature type="signal peptide" evidence="2">
    <location>
        <begin position="1"/>
        <end position="25"/>
    </location>
</feature>
<evidence type="ECO:0000256" key="2">
    <source>
        <dbReference type="SAM" id="SignalP"/>
    </source>
</evidence>
<dbReference type="Gene3D" id="1.10.287.470">
    <property type="entry name" value="Helix hairpin bin"/>
    <property type="match status" value="1"/>
</dbReference>
<dbReference type="RefSeq" id="WP_146305952.1">
    <property type="nucleotide sequence ID" value="NZ_VOHS01000014.1"/>
</dbReference>
<dbReference type="Pfam" id="PF25973">
    <property type="entry name" value="BSH_CzcB"/>
    <property type="match status" value="1"/>
</dbReference>
<dbReference type="GO" id="GO:0015562">
    <property type="term" value="F:efflux transmembrane transporter activity"/>
    <property type="evidence" value="ECO:0007669"/>
    <property type="project" value="TreeGrafter"/>
</dbReference>
<comment type="caution">
    <text evidence="5">The sequence shown here is derived from an EMBL/GenBank/DDBJ whole genome shotgun (WGS) entry which is preliminary data.</text>
</comment>
<dbReference type="SUPFAM" id="SSF111369">
    <property type="entry name" value="HlyD-like secretion proteins"/>
    <property type="match status" value="1"/>
</dbReference>
<evidence type="ECO:0000256" key="1">
    <source>
        <dbReference type="ARBA" id="ARBA00009477"/>
    </source>
</evidence>
<dbReference type="OrthoDB" id="9798190at2"/>
<dbReference type="PANTHER" id="PTHR30469:SF15">
    <property type="entry name" value="HLYD FAMILY OF SECRETION PROTEINS"/>
    <property type="match status" value="1"/>
</dbReference>
<dbReference type="InterPro" id="IPR058627">
    <property type="entry name" value="MdtA-like_C"/>
</dbReference>
<dbReference type="Gene3D" id="2.40.420.20">
    <property type="match status" value="1"/>
</dbReference>
<feature type="domain" description="Multidrug resistance protein MdtA-like C-terminal permuted SH3" evidence="3">
    <location>
        <begin position="288"/>
        <end position="343"/>
    </location>
</feature>
<evidence type="ECO:0000313" key="5">
    <source>
        <dbReference type="EMBL" id="TWV99609.1"/>
    </source>
</evidence>
<evidence type="ECO:0000259" key="4">
    <source>
        <dbReference type="Pfam" id="PF25973"/>
    </source>
</evidence>